<name>A0A2K3KXD2_TRIPR</name>
<reference evidence="2 3" key="1">
    <citation type="journal article" date="2014" name="Am. J. Bot.">
        <title>Genome assembly and annotation for red clover (Trifolium pratense; Fabaceae).</title>
        <authorList>
            <person name="Istvanek J."/>
            <person name="Jaros M."/>
            <person name="Krenek A."/>
            <person name="Repkova J."/>
        </authorList>
    </citation>
    <scope>NUCLEOTIDE SEQUENCE [LARGE SCALE GENOMIC DNA]</scope>
    <source>
        <strain evidence="3">cv. Tatra</strain>
        <tissue evidence="2">Young leaves</tissue>
    </source>
</reference>
<dbReference type="Proteomes" id="UP000236291">
    <property type="component" value="Unassembled WGS sequence"/>
</dbReference>
<dbReference type="PANTHER" id="PTHR46033">
    <property type="entry name" value="PROTEIN MAIN-LIKE 2"/>
    <property type="match status" value="1"/>
</dbReference>
<dbReference type="PANTHER" id="PTHR46033:SF8">
    <property type="entry name" value="PROTEIN MAINTENANCE OF MERISTEMS-LIKE"/>
    <property type="match status" value="1"/>
</dbReference>
<evidence type="ECO:0000313" key="3">
    <source>
        <dbReference type="Proteomes" id="UP000236291"/>
    </source>
</evidence>
<dbReference type="AlphaFoldDB" id="A0A2K3KXD2"/>
<dbReference type="InterPro" id="IPR019557">
    <property type="entry name" value="AminoTfrase-like_pln_mobile"/>
</dbReference>
<gene>
    <name evidence="2" type="ORF">L195_g057900</name>
</gene>
<feature type="domain" description="Aminotransferase-like plant mobile" evidence="1">
    <location>
        <begin position="2"/>
        <end position="146"/>
    </location>
</feature>
<organism evidence="2 3">
    <name type="scientific">Trifolium pratense</name>
    <name type="common">Red clover</name>
    <dbReference type="NCBI Taxonomy" id="57577"/>
    <lineage>
        <taxon>Eukaryota</taxon>
        <taxon>Viridiplantae</taxon>
        <taxon>Streptophyta</taxon>
        <taxon>Embryophyta</taxon>
        <taxon>Tracheophyta</taxon>
        <taxon>Spermatophyta</taxon>
        <taxon>Magnoliopsida</taxon>
        <taxon>eudicotyledons</taxon>
        <taxon>Gunneridae</taxon>
        <taxon>Pentapetalae</taxon>
        <taxon>rosids</taxon>
        <taxon>fabids</taxon>
        <taxon>Fabales</taxon>
        <taxon>Fabaceae</taxon>
        <taxon>Papilionoideae</taxon>
        <taxon>50 kb inversion clade</taxon>
        <taxon>NPAAA clade</taxon>
        <taxon>Hologalegina</taxon>
        <taxon>IRL clade</taxon>
        <taxon>Trifolieae</taxon>
        <taxon>Trifolium</taxon>
    </lineage>
</organism>
<protein>
    <submittedName>
        <fullName evidence="2">IMP dehydrogenase/GMP reductase related</fullName>
    </submittedName>
</protein>
<sequence>NYSIIDHGVLTAFAERWYSETNTFHLPIGEVGITLDDVQCLLHLPIEGKLLNHKKISRTEGVELVNTFLGVPEYKVWEYFTDTHGSHITYGEMETVYTTNWEAADKALNENRPMHEVTVLRQQCIRAFLLFLVCTTIFSNKSQFYVDVV</sequence>
<feature type="non-terminal residue" evidence="2">
    <location>
        <position position="1"/>
    </location>
</feature>
<proteinExistence type="predicted"/>
<dbReference type="InterPro" id="IPR044824">
    <property type="entry name" value="MAIN-like"/>
</dbReference>
<dbReference type="STRING" id="57577.A0A2K3KXD2"/>
<evidence type="ECO:0000259" key="1">
    <source>
        <dbReference type="Pfam" id="PF10536"/>
    </source>
</evidence>
<dbReference type="Pfam" id="PF10536">
    <property type="entry name" value="PMD"/>
    <property type="match status" value="1"/>
</dbReference>
<reference evidence="2 3" key="2">
    <citation type="journal article" date="2017" name="Front. Plant Sci.">
        <title>Gene Classification and Mining of Molecular Markers Useful in Red Clover (Trifolium pratense) Breeding.</title>
        <authorList>
            <person name="Istvanek J."/>
            <person name="Dluhosova J."/>
            <person name="Dluhos P."/>
            <person name="Patkova L."/>
            <person name="Nedelnik J."/>
            <person name="Repkova J."/>
        </authorList>
    </citation>
    <scope>NUCLEOTIDE SEQUENCE [LARGE SCALE GENOMIC DNA]</scope>
    <source>
        <strain evidence="3">cv. Tatra</strain>
        <tissue evidence="2">Young leaves</tissue>
    </source>
</reference>
<accession>A0A2K3KXD2</accession>
<dbReference type="EMBL" id="ASHM01117298">
    <property type="protein sequence ID" value="PNX70944.1"/>
    <property type="molecule type" value="Genomic_DNA"/>
</dbReference>
<evidence type="ECO:0000313" key="2">
    <source>
        <dbReference type="EMBL" id="PNX70944.1"/>
    </source>
</evidence>
<dbReference type="GO" id="GO:0010073">
    <property type="term" value="P:meristem maintenance"/>
    <property type="evidence" value="ECO:0007669"/>
    <property type="project" value="InterPro"/>
</dbReference>
<comment type="caution">
    <text evidence="2">The sequence shown here is derived from an EMBL/GenBank/DDBJ whole genome shotgun (WGS) entry which is preliminary data.</text>
</comment>